<evidence type="ECO:0000313" key="1">
    <source>
        <dbReference type="EMBL" id="WET43364.1"/>
    </source>
</evidence>
<dbReference type="AlphaFoldDB" id="A0AB38XTL8"/>
<protein>
    <recommendedName>
        <fullName evidence="3">Secreted protein</fullName>
    </recommendedName>
</protein>
<evidence type="ECO:0000313" key="2">
    <source>
        <dbReference type="Proteomes" id="UP001220238"/>
    </source>
</evidence>
<dbReference type="GeneID" id="92768893"/>
<accession>A0AB38XTL8</accession>
<name>A0AB38XTL8_CORAY</name>
<dbReference type="RefSeq" id="WP_144242501.1">
    <property type="nucleotide sequence ID" value="NZ_CP046975.1"/>
</dbReference>
<dbReference type="EMBL" id="CP120206">
    <property type="protein sequence ID" value="WET43364.1"/>
    <property type="molecule type" value="Genomic_DNA"/>
</dbReference>
<reference evidence="1" key="1">
    <citation type="submission" date="2023-03" db="EMBL/GenBank/DDBJ databases">
        <title>Corynebacterium amycolatum SB-1.</title>
        <authorList>
            <person name="Jo H."/>
        </authorList>
    </citation>
    <scope>NUCLEOTIDE SEQUENCE</scope>
    <source>
        <strain evidence="1">SB-1</strain>
    </source>
</reference>
<organism evidence="1 2">
    <name type="scientific">Corynebacterium amycolatum</name>
    <dbReference type="NCBI Taxonomy" id="43765"/>
    <lineage>
        <taxon>Bacteria</taxon>
        <taxon>Bacillati</taxon>
        <taxon>Actinomycetota</taxon>
        <taxon>Actinomycetes</taxon>
        <taxon>Mycobacteriales</taxon>
        <taxon>Corynebacteriaceae</taxon>
        <taxon>Corynebacterium</taxon>
    </lineage>
</organism>
<evidence type="ECO:0008006" key="3">
    <source>
        <dbReference type="Google" id="ProtNLM"/>
    </source>
</evidence>
<dbReference type="Proteomes" id="UP001220238">
    <property type="component" value="Chromosome"/>
</dbReference>
<gene>
    <name evidence="1" type="ORF">P2W56_07950</name>
</gene>
<proteinExistence type="predicted"/>
<sequence length="69" mass="7468">MESALILAGIIFSPVASAEEPARPVAAQAESLYRAIDEGRLSMAELDNHQKSLLRAYTTPGELIVKRLS</sequence>